<dbReference type="EMBL" id="BPLQ01012779">
    <property type="protein sequence ID" value="GIY67802.1"/>
    <property type="molecule type" value="Genomic_DNA"/>
</dbReference>
<keyword evidence="2 7" id="KW-0732">Signal</keyword>
<evidence type="ECO:0000259" key="8">
    <source>
        <dbReference type="PROSITE" id="PS50940"/>
    </source>
</evidence>
<feature type="compositionally biased region" description="Low complexity" evidence="6">
    <location>
        <begin position="224"/>
        <end position="245"/>
    </location>
</feature>
<dbReference type="PANTHER" id="PTHR23301">
    <property type="entry name" value="CHITIN BINDING PERITROPHIN-A"/>
    <property type="match status" value="1"/>
</dbReference>
<keyword evidence="1" id="KW-0147">Chitin-binding</keyword>
<dbReference type="GO" id="GO:0005576">
    <property type="term" value="C:extracellular region"/>
    <property type="evidence" value="ECO:0007669"/>
    <property type="project" value="InterPro"/>
</dbReference>
<evidence type="ECO:0000256" key="3">
    <source>
        <dbReference type="ARBA" id="ARBA00022737"/>
    </source>
</evidence>
<feature type="compositionally biased region" description="Low complexity" evidence="6">
    <location>
        <begin position="28"/>
        <end position="63"/>
    </location>
</feature>
<dbReference type="Gene3D" id="2.170.140.10">
    <property type="entry name" value="Chitin binding domain"/>
    <property type="match status" value="3"/>
</dbReference>
<dbReference type="Proteomes" id="UP001054837">
    <property type="component" value="Unassembled WGS sequence"/>
</dbReference>
<evidence type="ECO:0000256" key="5">
    <source>
        <dbReference type="ARBA" id="ARBA00023180"/>
    </source>
</evidence>
<dbReference type="AlphaFoldDB" id="A0AAV4VC32"/>
<dbReference type="PROSITE" id="PS50940">
    <property type="entry name" value="CHIT_BIND_II"/>
    <property type="match status" value="3"/>
</dbReference>
<keyword evidence="10" id="KW-1185">Reference proteome</keyword>
<dbReference type="PANTHER" id="PTHR23301:SF0">
    <property type="entry name" value="CHITIN-BINDING TYPE-2 DOMAIN-CONTAINING PROTEIN-RELATED"/>
    <property type="match status" value="1"/>
</dbReference>
<feature type="signal peptide" evidence="7">
    <location>
        <begin position="1"/>
        <end position="23"/>
    </location>
</feature>
<dbReference type="InterPro" id="IPR002557">
    <property type="entry name" value="Chitin-bd_dom"/>
</dbReference>
<evidence type="ECO:0000313" key="10">
    <source>
        <dbReference type="Proteomes" id="UP001054837"/>
    </source>
</evidence>
<feature type="chain" id="PRO_5043708293" description="Chitin-binding type-2 domain-containing protein" evidence="7">
    <location>
        <begin position="24"/>
        <end position="374"/>
    </location>
</feature>
<gene>
    <name evidence="9" type="primary">AVEN_181209_1</name>
    <name evidence="9" type="ORF">CDAR_218541</name>
</gene>
<sequence>MESHNYFYICAVLFLILLAGAESSRNQNKNNGNHGNHGNRGNNGNNGRNGNNGKNENNGNNGRNGKDENNGNNEKSLWPWGNKDKFVCPSSFGAFADITDCSQFYICVGGIANRKRCRRGQQFDKYRKVCLPFIIAVCDKGDDATTTDATSTTKKKDKDSFSCPSIAGSYMHPTDCSKYYSCIFFIPSLTSCDEGKLFDGVKKKCRPADEVNCGTRQRPDETTPEITTIITTTETEIEETTTPTEPETPPPTEPETTPSEPETPPPTEPEPTPTEPETQPPTEPETTTVTDEPTTTPKPRVTAPDTDCDEDDVDCIIDDLGETPDWFVCPDDIGSYPHPSSKKLFIFCLNWKPSVKKCGQDLIFSEELLTCVHP</sequence>
<protein>
    <recommendedName>
        <fullName evidence="8">Chitin-binding type-2 domain-containing protein</fullName>
    </recommendedName>
</protein>
<dbReference type="Pfam" id="PF01607">
    <property type="entry name" value="CBM_14"/>
    <property type="match status" value="3"/>
</dbReference>
<evidence type="ECO:0000256" key="7">
    <source>
        <dbReference type="SAM" id="SignalP"/>
    </source>
</evidence>
<feature type="compositionally biased region" description="Low complexity" evidence="6">
    <location>
        <begin position="284"/>
        <end position="297"/>
    </location>
</feature>
<evidence type="ECO:0000256" key="6">
    <source>
        <dbReference type="SAM" id="MobiDB-lite"/>
    </source>
</evidence>
<feature type="compositionally biased region" description="Pro residues" evidence="6">
    <location>
        <begin position="261"/>
        <end position="283"/>
    </location>
</feature>
<feature type="region of interest" description="Disordered" evidence="6">
    <location>
        <begin position="210"/>
        <end position="310"/>
    </location>
</feature>
<dbReference type="InterPro" id="IPR051940">
    <property type="entry name" value="Chitin_bind-dev_reg"/>
</dbReference>
<proteinExistence type="predicted"/>
<feature type="domain" description="Chitin-binding type-2" evidence="8">
    <location>
        <begin position="160"/>
        <end position="215"/>
    </location>
</feature>
<comment type="caution">
    <text evidence="9">The sequence shown here is derived from an EMBL/GenBank/DDBJ whole genome shotgun (WGS) entry which is preliminary data.</text>
</comment>
<keyword evidence="4" id="KW-1015">Disulfide bond</keyword>
<evidence type="ECO:0000256" key="1">
    <source>
        <dbReference type="ARBA" id="ARBA00022669"/>
    </source>
</evidence>
<feature type="region of interest" description="Disordered" evidence="6">
    <location>
        <begin position="27"/>
        <end position="76"/>
    </location>
</feature>
<feature type="domain" description="Chitin-binding type-2" evidence="8">
    <location>
        <begin position="326"/>
        <end position="374"/>
    </location>
</feature>
<evidence type="ECO:0000313" key="9">
    <source>
        <dbReference type="EMBL" id="GIY67802.1"/>
    </source>
</evidence>
<dbReference type="SUPFAM" id="SSF57625">
    <property type="entry name" value="Invertebrate chitin-binding proteins"/>
    <property type="match status" value="3"/>
</dbReference>
<keyword evidence="3" id="KW-0677">Repeat</keyword>
<dbReference type="GO" id="GO:0008061">
    <property type="term" value="F:chitin binding"/>
    <property type="evidence" value="ECO:0007669"/>
    <property type="project" value="UniProtKB-KW"/>
</dbReference>
<keyword evidence="5" id="KW-0325">Glycoprotein</keyword>
<feature type="domain" description="Chitin-binding type-2" evidence="8">
    <location>
        <begin position="85"/>
        <end position="140"/>
    </location>
</feature>
<organism evidence="9 10">
    <name type="scientific">Caerostris darwini</name>
    <dbReference type="NCBI Taxonomy" id="1538125"/>
    <lineage>
        <taxon>Eukaryota</taxon>
        <taxon>Metazoa</taxon>
        <taxon>Ecdysozoa</taxon>
        <taxon>Arthropoda</taxon>
        <taxon>Chelicerata</taxon>
        <taxon>Arachnida</taxon>
        <taxon>Araneae</taxon>
        <taxon>Araneomorphae</taxon>
        <taxon>Entelegynae</taxon>
        <taxon>Araneoidea</taxon>
        <taxon>Araneidae</taxon>
        <taxon>Caerostris</taxon>
    </lineage>
</organism>
<dbReference type="SMART" id="SM00494">
    <property type="entry name" value="ChtBD2"/>
    <property type="match status" value="3"/>
</dbReference>
<evidence type="ECO:0000256" key="4">
    <source>
        <dbReference type="ARBA" id="ARBA00023157"/>
    </source>
</evidence>
<reference evidence="9 10" key="1">
    <citation type="submission" date="2021-06" db="EMBL/GenBank/DDBJ databases">
        <title>Caerostris darwini draft genome.</title>
        <authorList>
            <person name="Kono N."/>
            <person name="Arakawa K."/>
        </authorList>
    </citation>
    <scope>NUCLEOTIDE SEQUENCE [LARGE SCALE GENOMIC DNA]</scope>
</reference>
<evidence type="ECO:0000256" key="2">
    <source>
        <dbReference type="ARBA" id="ARBA00022729"/>
    </source>
</evidence>
<dbReference type="InterPro" id="IPR036508">
    <property type="entry name" value="Chitin-bd_dom_sf"/>
</dbReference>
<name>A0AAV4VC32_9ARAC</name>
<accession>A0AAV4VC32</accession>